<dbReference type="Pfam" id="PF20149">
    <property type="entry name" value="DUF6532"/>
    <property type="match status" value="1"/>
</dbReference>
<feature type="compositionally biased region" description="Polar residues" evidence="1">
    <location>
        <begin position="87"/>
        <end position="100"/>
    </location>
</feature>
<evidence type="ECO:0000259" key="2">
    <source>
        <dbReference type="Pfam" id="PF20149"/>
    </source>
</evidence>
<feature type="region of interest" description="Disordered" evidence="1">
    <location>
        <begin position="1"/>
        <end position="246"/>
    </location>
</feature>
<evidence type="ECO:0000313" key="3">
    <source>
        <dbReference type="EMBL" id="KZT55854.1"/>
    </source>
</evidence>
<organism evidence="3 4">
    <name type="scientific">Calocera cornea HHB12733</name>
    <dbReference type="NCBI Taxonomy" id="1353952"/>
    <lineage>
        <taxon>Eukaryota</taxon>
        <taxon>Fungi</taxon>
        <taxon>Dikarya</taxon>
        <taxon>Basidiomycota</taxon>
        <taxon>Agaricomycotina</taxon>
        <taxon>Dacrymycetes</taxon>
        <taxon>Dacrymycetales</taxon>
        <taxon>Dacrymycetaceae</taxon>
        <taxon>Calocera</taxon>
    </lineage>
</organism>
<gene>
    <name evidence="3" type="ORF">CALCODRAFT_509812</name>
</gene>
<reference evidence="3 4" key="1">
    <citation type="journal article" date="2016" name="Mol. Biol. Evol.">
        <title>Comparative Genomics of Early-Diverging Mushroom-Forming Fungi Provides Insights into the Origins of Lignocellulose Decay Capabilities.</title>
        <authorList>
            <person name="Nagy L.G."/>
            <person name="Riley R."/>
            <person name="Tritt A."/>
            <person name="Adam C."/>
            <person name="Daum C."/>
            <person name="Floudas D."/>
            <person name="Sun H."/>
            <person name="Yadav J.S."/>
            <person name="Pangilinan J."/>
            <person name="Larsson K.H."/>
            <person name="Matsuura K."/>
            <person name="Barry K."/>
            <person name="Labutti K."/>
            <person name="Kuo R."/>
            <person name="Ohm R.A."/>
            <person name="Bhattacharya S.S."/>
            <person name="Shirouzu T."/>
            <person name="Yoshinaga Y."/>
            <person name="Martin F.M."/>
            <person name="Grigoriev I.V."/>
            <person name="Hibbett D.S."/>
        </authorList>
    </citation>
    <scope>NUCLEOTIDE SEQUENCE [LARGE SCALE GENOMIC DNA]</scope>
    <source>
        <strain evidence="3 4">HHB12733</strain>
    </source>
</reference>
<dbReference type="AlphaFoldDB" id="A0A165EZ84"/>
<protein>
    <recommendedName>
        <fullName evidence="2">DUF6532 domain-containing protein</fullName>
    </recommendedName>
</protein>
<feature type="domain" description="DUF6532" evidence="2">
    <location>
        <begin position="283"/>
        <end position="470"/>
    </location>
</feature>
<proteinExistence type="predicted"/>
<feature type="compositionally biased region" description="Polar residues" evidence="1">
    <location>
        <begin position="214"/>
        <end position="237"/>
    </location>
</feature>
<dbReference type="Proteomes" id="UP000076842">
    <property type="component" value="Unassembled WGS sequence"/>
</dbReference>
<dbReference type="InterPro" id="IPR045341">
    <property type="entry name" value="DUF6532"/>
</dbReference>
<accession>A0A165EZ84</accession>
<evidence type="ECO:0000313" key="4">
    <source>
        <dbReference type="Proteomes" id="UP000076842"/>
    </source>
</evidence>
<feature type="compositionally biased region" description="Polar residues" evidence="1">
    <location>
        <begin position="151"/>
        <end position="162"/>
    </location>
</feature>
<evidence type="ECO:0000256" key="1">
    <source>
        <dbReference type="SAM" id="MobiDB-lite"/>
    </source>
</evidence>
<feature type="compositionally biased region" description="Polar residues" evidence="1">
    <location>
        <begin position="118"/>
        <end position="139"/>
    </location>
</feature>
<feature type="compositionally biased region" description="Acidic residues" evidence="1">
    <location>
        <begin position="19"/>
        <end position="29"/>
    </location>
</feature>
<sequence length="985" mass="110064">MSRFTGSNIYKPLAMMLNGDDDDKDEDDPSLTYTPSTRVSLRLLQQIDPGLESIPNFRAPGQHPSTTTSGYPRPPPAGPSGTHPPTAYTNNLGGLFQPSTPRRPPLKGPLRLHGSLDSPDSPQNNHDNTRRSPTGSQLFLRTPQDDRETPGSDSGWNGQSAEEFNGHPDANTPEPPTALETTWGQRKRSPSPTDSHSSRSSKRRKKKNIESISTRSSPELPTNTTVPSSPYSDTSGDYDSERPHLRQPRKWPAYTLKAYSSAFQDRAERGKAYCRLFISQLSHLSFPSNESRRVVARKAVAATNEEAEHDEPKLDMVIYPYIFSMFEDNMRWLYTKGREKTMQLVPQHWPELNSDDTELVKNLVDLLLSKANFLQEKIDPADRVGQPCGFGRNPILVWTIILLHCTPSGGSGEAVEFPDLFDPAALGVLSHAAVLIHHAIEHFARGIKVTFPINHNIERARHDQYMKIFEIFEKKDAGPSYVSRLGSSAFLACQTKTDRSYLRKQATEGPVPPRFRSLKDSPDERIRNLGFLVESRSLGHPSVKALYEGIVKPVLRQTILQPGQPAVAPVTLKNLTRELDYVPYRPVYTSSPTSSDTLLFPAPIAEEQSRGPAPVQQGTSSERCIQPNYPGAIGIVRRTTETLGGTVVYTDFHGAFLRTWMESYRPRTWEGIMVETTIAAYIAASHSPSLGPLKWNRCPRMYTGAAFLDENGNLLSENTLRTLGAAFEDMRLGSCTVLTGATLAPSGRPAGTPFQQSAKRLSQASRRTKIEHFLGAKWMGKIQYWLENVTRICSILRVPYVNGELLDWSSVEVPTGHCSEMDILAQLAELLELKLIDARWSGSELRFFNWDGKYCAGKTRTLLDQSDLTAQQKFDGIVAQARNFSGKCCLTCRLVLSVYRHLEPVQMAHLQVTHWERTDREATSSETTPSPIPVLRPGHWDAVPLYNPDQLDAFVARYVLECDELALHLNQSEAWTASLQEQHLD</sequence>
<keyword evidence="4" id="KW-1185">Reference proteome</keyword>
<dbReference type="EMBL" id="KV423987">
    <property type="protein sequence ID" value="KZT55854.1"/>
    <property type="molecule type" value="Genomic_DNA"/>
</dbReference>
<dbReference type="InParanoid" id="A0A165EZ84"/>
<name>A0A165EZ84_9BASI</name>